<dbReference type="AlphaFoldDB" id="A0A9P0HCE4"/>
<dbReference type="EMBL" id="OV725080">
    <property type="protein sequence ID" value="CAH1399289.1"/>
    <property type="molecule type" value="Genomic_DNA"/>
</dbReference>
<organism evidence="1 2">
    <name type="scientific">Nezara viridula</name>
    <name type="common">Southern green stink bug</name>
    <name type="synonym">Cimex viridulus</name>
    <dbReference type="NCBI Taxonomy" id="85310"/>
    <lineage>
        <taxon>Eukaryota</taxon>
        <taxon>Metazoa</taxon>
        <taxon>Ecdysozoa</taxon>
        <taxon>Arthropoda</taxon>
        <taxon>Hexapoda</taxon>
        <taxon>Insecta</taxon>
        <taxon>Pterygota</taxon>
        <taxon>Neoptera</taxon>
        <taxon>Paraneoptera</taxon>
        <taxon>Hemiptera</taxon>
        <taxon>Heteroptera</taxon>
        <taxon>Panheteroptera</taxon>
        <taxon>Pentatomomorpha</taxon>
        <taxon>Pentatomoidea</taxon>
        <taxon>Pentatomidae</taxon>
        <taxon>Pentatominae</taxon>
        <taxon>Nezara</taxon>
    </lineage>
</organism>
<reference evidence="1" key="1">
    <citation type="submission" date="2022-01" db="EMBL/GenBank/DDBJ databases">
        <authorList>
            <person name="King R."/>
        </authorList>
    </citation>
    <scope>NUCLEOTIDE SEQUENCE</scope>
</reference>
<protein>
    <submittedName>
        <fullName evidence="1">Uncharacterized protein</fullName>
    </submittedName>
</protein>
<proteinExistence type="predicted"/>
<accession>A0A9P0HCE4</accession>
<sequence>MKCSISLSPSSPWLTQLPSAAWLEAPHSIFWSPAGTSFGSPDREIWVCGVGVDHCCTVGMQTQLSYYSRRQFLEAHNQTLAHMSSILKNRAIKFDGESDIILL</sequence>
<gene>
    <name evidence="1" type="ORF">NEZAVI_LOCUS8770</name>
</gene>
<evidence type="ECO:0000313" key="1">
    <source>
        <dbReference type="EMBL" id="CAH1399289.1"/>
    </source>
</evidence>
<evidence type="ECO:0000313" key="2">
    <source>
        <dbReference type="Proteomes" id="UP001152798"/>
    </source>
</evidence>
<keyword evidence="2" id="KW-1185">Reference proteome</keyword>
<dbReference type="Proteomes" id="UP001152798">
    <property type="component" value="Chromosome 4"/>
</dbReference>
<name>A0A9P0HCE4_NEZVI</name>